<dbReference type="EMBL" id="MLJW01000563">
    <property type="protein sequence ID" value="OIQ85166.1"/>
    <property type="molecule type" value="Genomic_DNA"/>
</dbReference>
<organism evidence="2">
    <name type="scientific">mine drainage metagenome</name>
    <dbReference type="NCBI Taxonomy" id="410659"/>
    <lineage>
        <taxon>unclassified sequences</taxon>
        <taxon>metagenomes</taxon>
        <taxon>ecological metagenomes</taxon>
    </lineage>
</organism>
<protein>
    <submittedName>
        <fullName evidence="2">Uncharacterized protein</fullName>
    </submittedName>
</protein>
<accession>A0A1J5QNN0</accession>
<reference evidence="2" key="1">
    <citation type="submission" date="2016-10" db="EMBL/GenBank/DDBJ databases">
        <title>Sequence of Gallionella enrichment culture.</title>
        <authorList>
            <person name="Poehlein A."/>
            <person name="Muehling M."/>
            <person name="Daniel R."/>
        </authorList>
    </citation>
    <scope>NUCLEOTIDE SEQUENCE</scope>
</reference>
<comment type="caution">
    <text evidence="2">The sequence shown here is derived from an EMBL/GenBank/DDBJ whole genome shotgun (WGS) entry which is preliminary data.</text>
</comment>
<dbReference type="AlphaFoldDB" id="A0A1J5QNN0"/>
<proteinExistence type="predicted"/>
<sequence length="113" mass="12156">MVTPRHGSGRVFGAAGPPWRRRGRCDEGGSAASRIDRRRDGAVTGGRGVLDGGLPMADDVANPVLEHLHYIRGRVDYVSNGCCASLLKPPCLRLRIFGLIPQGVKRALKDEPV</sequence>
<evidence type="ECO:0000256" key="1">
    <source>
        <dbReference type="SAM" id="MobiDB-lite"/>
    </source>
</evidence>
<evidence type="ECO:0000313" key="2">
    <source>
        <dbReference type="EMBL" id="OIQ85166.1"/>
    </source>
</evidence>
<gene>
    <name evidence="2" type="ORF">GALL_329970</name>
</gene>
<feature type="region of interest" description="Disordered" evidence="1">
    <location>
        <begin position="1"/>
        <end position="34"/>
    </location>
</feature>
<name>A0A1J5QNN0_9ZZZZ</name>